<evidence type="ECO:0000313" key="3">
    <source>
        <dbReference type="Proteomes" id="UP000604083"/>
    </source>
</evidence>
<dbReference type="AlphaFoldDB" id="A0A934VMJ0"/>
<sequence>MNSLDLVKLLVILLFTLNSLLAERVTTQVVAWGNNANGCTEVPEGLIDVTSVSAGLNFALALKSDGTVVGWGEDRFGDLNGLEHLTQVTKISAGFGYSLALHQSGNYSSFGSMVESGVVNNEPPIYESIVHISAGKGNNHGLFTTLGLPTEHLKIWGYTGSAVYQQVPELEFSEVLDFQLGSTHALILGGRGELQAWGNNGNGQVTIPEELPPIQSISVGSTHNLALDAEGQIYAWGASNAEWIHPPLLQEPAIAISAGYSHSLAVTESGDVIAWGNDSHGRLDVPPDLGKAVAVTAGFDYSLALVERVEYKVLFFSVSPEGIRGTVQGDIEQWLMENMAAVVPEVTPPYGYRFIGWSEDTSSVTRDLMVYPLFEKLPVVTFVLGEQGTYLSGNLTQPVIPGSYARAPNFSVDEAWEYLGWDTTFASVTEDLVVTATYRRKPLVTFLPGEHGSITSGVTEQYVLVESDATAPTVSAGEGWQFTGWDTAFTNVTEDLLVTAIYARKPRVTFVAGDFGSLTSGTAIQYVVSGSGAVAPLIAEEEGWHFMGWDRDFTSVTEDIVVQAIYIRKPVVTFLAGENGTIVTGNETISLIPGDDAAAPHIRAHAGWTFIGWDTSFTNVHDDLTVHAQYAPWPVVTFHPGEAGTFSGGSAEQSVQPGGAATAPGITPATNWEFVGWDKPFDNVTEDLKVTARYKFRLPGARFTEPVVGPLVVPEGSSVTVAFRLSDEVNEVLGRGLNIPKEIVSTDDFFLVEEDGQEISLTESSFQVSKLDEADGLIKTVLMLDNSRSVFTQLGDLKEAAKRMVALRGERQLFAIYQFSEHPVLLQDFTSEENLLFAAIDSIERGASTTNLYGAALAGLEQWTDTYSLDYVERGYLVLFTDGSDQAALATEAEVLAARGDKQIFTIGLLNEETDTATLQALGSAGYSEVTVASDLIAVFSEIQQEIENDLNSFYWLNYLSPKRGDFERTLTVRLRENSYSGANSALNVVFNSAGFTEPEAKVTIQRDVFNLDGLSELIINSPGAERLEAKTILGYVDPAYEWELEDPTMASLEPIDGTTIQLVPRKAGVTYLTLTDGPNESLDPGFFSRTIEVTILASVVSQDTFGDLTASLGLTGNDALPGADPNADGIPNVLAYALELPLLDELTADDYAKLPHFKASESGDQGGLSFSLPDSPKPDVIYVVESAVDLESAEWYEIARLDKSMIWTGSAQVEMDGAGQVAVTSQYTYEQAPLQFLRLRILLDIL</sequence>
<dbReference type="Gene3D" id="3.40.50.410">
    <property type="entry name" value="von Willebrand factor, type A domain"/>
    <property type="match status" value="1"/>
</dbReference>
<dbReference type="SMART" id="SM00327">
    <property type="entry name" value="VWA"/>
    <property type="match status" value="1"/>
</dbReference>
<dbReference type="SUPFAM" id="SSF50985">
    <property type="entry name" value="RCC1/BLIP-II"/>
    <property type="match status" value="1"/>
</dbReference>
<dbReference type="InterPro" id="IPR044060">
    <property type="entry name" value="Bacterial_rp_domain"/>
</dbReference>
<dbReference type="SUPFAM" id="SSF53300">
    <property type="entry name" value="vWA-like"/>
    <property type="match status" value="1"/>
</dbReference>
<dbReference type="PANTHER" id="PTHR45982">
    <property type="entry name" value="REGULATOR OF CHROMOSOME CONDENSATION"/>
    <property type="match status" value="1"/>
</dbReference>
<dbReference type="InterPro" id="IPR036465">
    <property type="entry name" value="vWFA_dom_sf"/>
</dbReference>
<dbReference type="RefSeq" id="WP_200391767.1">
    <property type="nucleotide sequence ID" value="NZ_JAENIO010000021.1"/>
</dbReference>
<dbReference type="PANTHER" id="PTHR45982:SF1">
    <property type="entry name" value="REGULATOR OF CHROMOSOME CONDENSATION"/>
    <property type="match status" value="1"/>
</dbReference>
<dbReference type="PROSITE" id="PS00626">
    <property type="entry name" value="RCC1_2"/>
    <property type="match status" value="1"/>
</dbReference>
<dbReference type="CDD" id="cd00198">
    <property type="entry name" value="vWFA"/>
    <property type="match status" value="1"/>
</dbReference>
<protein>
    <submittedName>
        <fullName evidence="2">VWA domain-containing protein</fullName>
    </submittedName>
</protein>
<dbReference type="Proteomes" id="UP000604083">
    <property type="component" value="Unassembled WGS sequence"/>
</dbReference>
<keyword evidence="3" id="KW-1185">Reference proteome</keyword>
<dbReference type="EMBL" id="JAENIO010000021">
    <property type="protein sequence ID" value="MBK1834332.1"/>
    <property type="molecule type" value="Genomic_DNA"/>
</dbReference>
<reference evidence="2" key="1">
    <citation type="submission" date="2021-01" db="EMBL/GenBank/DDBJ databases">
        <title>Modified the classification status of verrucomicrobia.</title>
        <authorList>
            <person name="Feng X."/>
        </authorList>
    </citation>
    <scope>NUCLEOTIDE SEQUENCE</scope>
    <source>
        <strain evidence="2">KCTC 12986</strain>
    </source>
</reference>
<dbReference type="GO" id="GO:0005737">
    <property type="term" value="C:cytoplasm"/>
    <property type="evidence" value="ECO:0007669"/>
    <property type="project" value="TreeGrafter"/>
</dbReference>
<dbReference type="InterPro" id="IPR002035">
    <property type="entry name" value="VWF_A"/>
</dbReference>
<dbReference type="PROSITE" id="PS50012">
    <property type="entry name" value="RCC1_3"/>
    <property type="match status" value="3"/>
</dbReference>
<dbReference type="Pfam" id="PF18998">
    <property type="entry name" value="Flg_new_2"/>
    <property type="match status" value="1"/>
</dbReference>
<dbReference type="PROSITE" id="PS50234">
    <property type="entry name" value="VWFA"/>
    <property type="match status" value="1"/>
</dbReference>
<dbReference type="InterPro" id="IPR000408">
    <property type="entry name" value="Reg_chr_condens"/>
</dbReference>
<accession>A0A934VMJ0</accession>
<dbReference type="Gene3D" id="2.130.10.30">
    <property type="entry name" value="Regulator of chromosome condensation 1/beta-lactamase-inhibitor protein II"/>
    <property type="match status" value="2"/>
</dbReference>
<gene>
    <name evidence="2" type="ORF">JIN78_09700</name>
</gene>
<dbReference type="Pfam" id="PF13519">
    <property type="entry name" value="VWA_2"/>
    <property type="match status" value="1"/>
</dbReference>
<name>A0A934VMJ0_9BACT</name>
<comment type="caution">
    <text evidence="2">The sequence shown here is derived from an EMBL/GenBank/DDBJ whole genome shotgun (WGS) entry which is preliminary data.</text>
</comment>
<feature type="domain" description="VWFA" evidence="1">
    <location>
        <begin position="779"/>
        <end position="947"/>
    </location>
</feature>
<dbReference type="Pfam" id="PF13540">
    <property type="entry name" value="RCC1_2"/>
    <property type="match status" value="3"/>
</dbReference>
<evidence type="ECO:0000259" key="1">
    <source>
        <dbReference type="PROSITE" id="PS50234"/>
    </source>
</evidence>
<proteinExistence type="predicted"/>
<evidence type="ECO:0000313" key="2">
    <source>
        <dbReference type="EMBL" id="MBK1834332.1"/>
    </source>
</evidence>
<dbReference type="GO" id="GO:0005085">
    <property type="term" value="F:guanyl-nucleotide exchange factor activity"/>
    <property type="evidence" value="ECO:0007669"/>
    <property type="project" value="TreeGrafter"/>
</dbReference>
<dbReference type="InterPro" id="IPR009091">
    <property type="entry name" value="RCC1/BLIP-II"/>
</dbReference>
<dbReference type="InterPro" id="IPR051553">
    <property type="entry name" value="Ran_GTPase-activating"/>
</dbReference>
<organism evidence="2 3">
    <name type="scientific">Roseibacillus ishigakijimensis</name>
    <dbReference type="NCBI Taxonomy" id="454146"/>
    <lineage>
        <taxon>Bacteria</taxon>
        <taxon>Pseudomonadati</taxon>
        <taxon>Verrucomicrobiota</taxon>
        <taxon>Verrucomicrobiia</taxon>
        <taxon>Verrucomicrobiales</taxon>
        <taxon>Verrucomicrobiaceae</taxon>
        <taxon>Roseibacillus</taxon>
    </lineage>
</organism>